<keyword evidence="1" id="KW-0472">Membrane</keyword>
<organism evidence="2">
    <name type="scientific">Rhizophora mucronata</name>
    <name type="common">Asiatic mangrove</name>
    <dbReference type="NCBI Taxonomy" id="61149"/>
    <lineage>
        <taxon>Eukaryota</taxon>
        <taxon>Viridiplantae</taxon>
        <taxon>Streptophyta</taxon>
        <taxon>Embryophyta</taxon>
        <taxon>Tracheophyta</taxon>
        <taxon>Spermatophyta</taxon>
        <taxon>Magnoliopsida</taxon>
        <taxon>eudicotyledons</taxon>
        <taxon>Gunneridae</taxon>
        <taxon>Pentapetalae</taxon>
        <taxon>rosids</taxon>
        <taxon>fabids</taxon>
        <taxon>Malpighiales</taxon>
        <taxon>Rhizophoraceae</taxon>
        <taxon>Rhizophora</taxon>
    </lineage>
</organism>
<reference evidence="2" key="1">
    <citation type="submission" date="2018-02" db="EMBL/GenBank/DDBJ databases">
        <title>Rhizophora mucronata_Transcriptome.</title>
        <authorList>
            <person name="Meera S.P."/>
            <person name="Sreeshan A."/>
            <person name="Augustine A."/>
        </authorList>
    </citation>
    <scope>NUCLEOTIDE SEQUENCE</scope>
    <source>
        <tissue evidence="2">Leaf</tissue>
    </source>
</reference>
<accession>A0A2P2N932</accession>
<evidence type="ECO:0000313" key="2">
    <source>
        <dbReference type="EMBL" id="MBX38994.1"/>
    </source>
</evidence>
<dbReference type="EMBL" id="GGEC01058510">
    <property type="protein sequence ID" value="MBX38994.1"/>
    <property type="molecule type" value="Transcribed_RNA"/>
</dbReference>
<name>A0A2P2N932_RHIMU</name>
<evidence type="ECO:0000256" key="1">
    <source>
        <dbReference type="SAM" id="Phobius"/>
    </source>
</evidence>
<keyword evidence="1" id="KW-0812">Transmembrane</keyword>
<protein>
    <submittedName>
        <fullName evidence="2">Uncharacterized protein</fullName>
    </submittedName>
</protein>
<dbReference type="AlphaFoldDB" id="A0A2P2N932"/>
<feature type="transmembrane region" description="Helical" evidence="1">
    <location>
        <begin position="12"/>
        <end position="36"/>
    </location>
</feature>
<keyword evidence="1" id="KW-1133">Transmembrane helix</keyword>
<sequence>MRICLLYTFFPLYFVLLIDFISLVATAFLTFCMFFGELHLFGVCYLILSTRCVANCSLCC</sequence>
<proteinExistence type="predicted"/>